<dbReference type="EMBL" id="JACVVK020000311">
    <property type="protein sequence ID" value="KAK7479083.1"/>
    <property type="molecule type" value="Genomic_DNA"/>
</dbReference>
<dbReference type="SMART" id="SM00184">
    <property type="entry name" value="RING"/>
    <property type="match status" value="1"/>
</dbReference>
<keyword evidence="1" id="KW-0479">Metal-binding</keyword>
<dbReference type="InterPro" id="IPR047153">
    <property type="entry name" value="TRIM45/56/19-like"/>
</dbReference>
<evidence type="ECO:0000313" key="6">
    <source>
        <dbReference type="EMBL" id="KAK7479083.1"/>
    </source>
</evidence>
<comment type="caution">
    <text evidence="6">The sequence shown here is derived from an EMBL/GenBank/DDBJ whole genome shotgun (WGS) entry which is preliminary data.</text>
</comment>
<dbReference type="SUPFAM" id="SSF57850">
    <property type="entry name" value="RING/U-box"/>
    <property type="match status" value="1"/>
</dbReference>
<dbReference type="PANTHER" id="PTHR25462">
    <property type="entry name" value="BONUS, ISOFORM C-RELATED"/>
    <property type="match status" value="1"/>
</dbReference>
<evidence type="ECO:0000259" key="5">
    <source>
        <dbReference type="PROSITE" id="PS50089"/>
    </source>
</evidence>
<dbReference type="AlphaFoldDB" id="A0ABD0JX49"/>
<keyword evidence="2 4" id="KW-0863">Zinc-finger</keyword>
<keyword evidence="7" id="KW-1185">Reference proteome</keyword>
<evidence type="ECO:0000256" key="2">
    <source>
        <dbReference type="ARBA" id="ARBA00022771"/>
    </source>
</evidence>
<sequence length="552" mass="60805">MAAKSSNKPPLAGIDLTCPVCYDTFSSPRFLPCHHTLCTDCIADLMERAMGSEHFACPMCQVKVPIPDEGVQTFQVNYYLAPLLSDKARVSVKTSGDVASEAEKQRSEIRCQLLSLTTFQGALADLEDEGTQRAVVLESSCKDVLKTMETSREKAFQMIVSRIQKTEANIQKLKGRISKVVEEDKKNIQEKLSTLSALLDEAGKVLNLDDAEFLSKKEKLMAKIQTAMSKVPSSRGVLKFSFKTSSDIEALLAREGSFGYITVQFQFPFLRHRFSLSSSKQHRKLQKLCPRPDGKVWASVGNFLVEISEDFVETKRLEFPAEINDFVMGPDGNVYVALPFPHSVKILHPSEKASDFVSPLNPPSAMAVTDKQELVFAANDGKELSLAFYTFHGAKTKRITIPKPDFTPTSMAMTKRGQIFLCSPTEVLCLDADFSDLAVLRENSRFQPCSISSLRGMGSGVGDVLVTNGCKGARNIEMIQLKGNQLQRTPGLIQWERELSTDDEDVPMGGAGLPGGGANRNVCCAAVDRTGRLWVGEEGGRVAVYDWLMRVS</sequence>
<dbReference type="GO" id="GO:0008270">
    <property type="term" value="F:zinc ion binding"/>
    <property type="evidence" value="ECO:0007669"/>
    <property type="project" value="UniProtKB-KW"/>
</dbReference>
<dbReference type="PROSITE" id="PS50089">
    <property type="entry name" value="ZF_RING_2"/>
    <property type="match status" value="1"/>
</dbReference>
<dbReference type="InterPro" id="IPR013083">
    <property type="entry name" value="Znf_RING/FYVE/PHD"/>
</dbReference>
<organism evidence="6 7">
    <name type="scientific">Batillaria attramentaria</name>
    <dbReference type="NCBI Taxonomy" id="370345"/>
    <lineage>
        <taxon>Eukaryota</taxon>
        <taxon>Metazoa</taxon>
        <taxon>Spiralia</taxon>
        <taxon>Lophotrochozoa</taxon>
        <taxon>Mollusca</taxon>
        <taxon>Gastropoda</taxon>
        <taxon>Caenogastropoda</taxon>
        <taxon>Sorbeoconcha</taxon>
        <taxon>Cerithioidea</taxon>
        <taxon>Batillariidae</taxon>
        <taxon>Batillaria</taxon>
    </lineage>
</organism>
<gene>
    <name evidence="6" type="ORF">BaRGS_00029675</name>
</gene>
<protein>
    <recommendedName>
        <fullName evidence="5">RING-type domain-containing protein</fullName>
    </recommendedName>
</protein>
<evidence type="ECO:0000256" key="4">
    <source>
        <dbReference type="PROSITE-ProRule" id="PRU00175"/>
    </source>
</evidence>
<proteinExistence type="predicted"/>
<dbReference type="InterPro" id="IPR027370">
    <property type="entry name" value="Znf-RING_euk"/>
</dbReference>
<evidence type="ECO:0000256" key="1">
    <source>
        <dbReference type="ARBA" id="ARBA00022723"/>
    </source>
</evidence>
<dbReference type="SUPFAM" id="SSF63829">
    <property type="entry name" value="Calcium-dependent phosphotriesterase"/>
    <property type="match status" value="1"/>
</dbReference>
<dbReference type="PROSITE" id="PS00518">
    <property type="entry name" value="ZF_RING_1"/>
    <property type="match status" value="1"/>
</dbReference>
<dbReference type="Gene3D" id="3.30.40.10">
    <property type="entry name" value="Zinc/RING finger domain, C3HC4 (zinc finger)"/>
    <property type="match status" value="1"/>
</dbReference>
<evidence type="ECO:0000313" key="7">
    <source>
        <dbReference type="Proteomes" id="UP001519460"/>
    </source>
</evidence>
<reference evidence="6 7" key="1">
    <citation type="journal article" date="2023" name="Sci. Data">
        <title>Genome assembly of the Korean intertidal mud-creeper Batillaria attramentaria.</title>
        <authorList>
            <person name="Patra A.K."/>
            <person name="Ho P.T."/>
            <person name="Jun S."/>
            <person name="Lee S.J."/>
            <person name="Kim Y."/>
            <person name="Won Y.J."/>
        </authorList>
    </citation>
    <scope>NUCLEOTIDE SEQUENCE [LARGE SCALE GENOMIC DNA]</scope>
    <source>
        <strain evidence="6">Wonlab-2016</strain>
    </source>
</reference>
<dbReference type="InterPro" id="IPR015943">
    <property type="entry name" value="WD40/YVTN_repeat-like_dom_sf"/>
</dbReference>
<dbReference type="InterPro" id="IPR001841">
    <property type="entry name" value="Znf_RING"/>
</dbReference>
<dbReference type="Gene3D" id="2.130.10.10">
    <property type="entry name" value="YVTN repeat-like/Quinoprotein amine dehydrogenase"/>
    <property type="match status" value="1"/>
</dbReference>
<feature type="domain" description="RING-type" evidence="5">
    <location>
        <begin position="18"/>
        <end position="61"/>
    </location>
</feature>
<dbReference type="InterPro" id="IPR017907">
    <property type="entry name" value="Znf_RING_CS"/>
</dbReference>
<keyword evidence="3" id="KW-0862">Zinc</keyword>
<accession>A0ABD0JX49</accession>
<dbReference type="Pfam" id="PF13445">
    <property type="entry name" value="zf-RING_UBOX"/>
    <property type="match status" value="1"/>
</dbReference>
<dbReference type="Proteomes" id="UP001519460">
    <property type="component" value="Unassembled WGS sequence"/>
</dbReference>
<dbReference type="PANTHER" id="PTHR25462:SF296">
    <property type="entry name" value="MEIOTIC P26, ISOFORM F"/>
    <property type="match status" value="1"/>
</dbReference>
<evidence type="ECO:0000256" key="3">
    <source>
        <dbReference type="ARBA" id="ARBA00022833"/>
    </source>
</evidence>
<name>A0ABD0JX49_9CAEN</name>